<gene>
    <name evidence="1" type="ORF">GCM10011505_48090</name>
</gene>
<dbReference type="Proteomes" id="UP000603352">
    <property type="component" value="Unassembled WGS sequence"/>
</dbReference>
<dbReference type="RefSeq" id="WP_188582802.1">
    <property type="nucleotide sequence ID" value="NZ_BMDZ01000107.1"/>
</dbReference>
<dbReference type="SUPFAM" id="SSF53187">
    <property type="entry name" value="Zn-dependent exopeptidases"/>
    <property type="match status" value="1"/>
</dbReference>
<sequence>MTLLIDQTFPRTLDQLLARYATPDWQGATLDTWLFEDTASRRAAEARFRAAGITARLHPAYKPLIGLFMEDPRAAGPFARVDVSYPVVPPAGDNRFRLEAYPLAGMLGEAAVGLSAQGASDASHPAYQVRLEAADGAVTNLSVPAPNHLAPDHLGEMRLSPTGWLRVSHPDGRRIDERLPTDYETLFHRAMAVIADHDWGQDEPFFEALEIRIDLPGRDMALPVGEEAVSLHEALHEELYFSVLEHIQRRTGRPVGARDIQPGQILPDIRASDGTIRLRIETRPLDMGEADWPDQPLHGAEAPFGMARIRAELDRIGGRVFTAGSRAGRTVPARYIAGSDHPVMISGGQHANEVSGVAGALRAAALLAERPGAHVTIAPVENPDGYALHRRLARTQPRHMHHAARYTALGDDLEYRRADGLPYEAAIRAEALALSGARLHLNLHGYPSHEWTRPLTGYVPRGFEMWTVPKGIFLILRHHPGWEAPARTLLTRVTAALAQIPALAALNAYQIALYEIHAGRLDFEVIDGIPCMVSEHATQAPAVTLITEYPDETVYGDAFRLAHDAQSRAVLAAYEAWQEVMGDADQALNGD</sequence>
<dbReference type="Gene3D" id="3.40.630.10">
    <property type="entry name" value="Zn peptidases"/>
    <property type="match status" value="1"/>
</dbReference>
<evidence type="ECO:0000313" key="1">
    <source>
        <dbReference type="EMBL" id="GGB61841.1"/>
    </source>
</evidence>
<name>A0ABQ1J7M7_9PROT</name>
<proteinExistence type="predicted"/>
<evidence type="ECO:0000313" key="2">
    <source>
        <dbReference type="Proteomes" id="UP000603352"/>
    </source>
</evidence>
<reference evidence="2" key="1">
    <citation type="journal article" date="2019" name="Int. J. Syst. Evol. Microbiol.">
        <title>The Global Catalogue of Microorganisms (GCM) 10K type strain sequencing project: providing services to taxonomists for standard genome sequencing and annotation.</title>
        <authorList>
            <consortium name="The Broad Institute Genomics Platform"/>
            <consortium name="The Broad Institute Genome Sequencing Center for Infectious Disease"/>
            <person name="Wu L."/>
            <person name="Ma J."/>
        </authorList>
    </citation>
    <scope>NUCLEOTIDE SEQUENCE [LARGE SCALE GENOMIC DNA]</scope>
    <source>
        <strain evidence="2">CGMCC 1.10188</strain>
    </source>
</reference>
<accession>A0ABQ1J7M7</accession>
<comment type="caution">
    <text evidence="1">The sequence shown here is derived from an EMBL/GenBank/DDBJ whole genome shotgun (WGS) entry which is preliminary data.</text>
</comment>
<keyword evidence="2" id="KW-1185">Reference proteome</keyword>
<dbReference type="EMBL" id="BMDZ01000107">
    <property type="protein sequence ID" value="GGB61841.1"/>
    <property type="molecule type" value="Genomic_DNA"/>
</dbReference>
<organism evidence="1 2">
    <name type="scientific">Tistrella bauzanensis</name>
    <dbReference type="NCBI Taxonomy" id="657419"/>
    <lineage>
        <taxon>Bacteria</taxon>
        <taxon>Pseudomonadati</taxon>
        <taxon>Pseudomonadota</taxon>
        <taxon>Alphaproteobacteria</taxon>
        <taxon>Geminicoccales</taxon>
        <taxon>Geminicoccaceae</taxon>
        <taxon>Tistrella</taxon>
    </lineage>
</organism>
<protein>
    <submittedName>
        <fullName evidence="1">Peptidase M14</fullName>
    </submittedName>
</protein>